<reference evidence="2 3" key="1">
    <citation type="submission" date="2018-07" db="EMBL/GenBank/DDBJ databases">
        <title>Mechanisms of high-level aminoglycoside resistance among Gram-negative pathogens in Brazil.</title>
        <authorList>
            <person name="Ballaben A.S."/>
            <person name="Darini A.L.C."/>
            <person name="Doi Y."/>
        </authorList>
    </citation>
    <scope>NUCLEOTIDE SEQUENCE [LARGE SCALE GENOMIC DNA]</scope>
    <source>
        <strain evidence="2 3">B2-305</strain>
    </source>
</reference>
<evidence type="ECO:0000313" key="2">
    <source>
        <dbReference type="EMBL" id="RCI72120.1"/>
    </source>
</evidence>
<sequence>MADAYYGTVAGSDAYHQARGNAAWAAAAEADKEAALARASAYIDGLGTQQPVSECVLVFPGKKAGGRAQALQWPRVGAVDRDGEPVPADEVPREVEQATYEAALRELLKPGSLNPDYVATTAVKRAKVGPLETEFFGPAEGDEQPNKPFVGVINDLLAPIMVLRCPMPAVFTV</sequence>
<accession>A0A367M406</accession>
<evidence type="ECO:0000313" key="3">
    <source>
        <dbReference type="Proteomes" id="UP000253594"/>
    </source>
</evidence>
<dbReference type="RefSeq" id="WP_114064679.1">
    <property type="nucleotide sequence ID" value="NZ_JAHWAM010000007.1"/>
</dbReference>
<dbReference type="InterPro" id="IPR046787">
    <property type="entry name" value="DnaT_2"/>
</dbReference>
<dbReference type="EMBL" id="QORE01001080">
    <property type="protein sequence ID" value="RCI72120.1"/>
    <property type="molecule type" value="Genomic_DNA"/>
</dbReference>
<evidence type="ECO:0000259" key="1">
    <source>
        <dbReference type="Pfam" id="PF20557"/>
    </source>
</evidence>
<name>A0A367M406_PSEAI</name>
<organism evidence="2 3">
    <name type="scientific">Pseudomonas aeruginosa</name>
    <dbReference type="NCBI Taxonomy" id="287"/>
    <lineage>
        <taxon>Bacteria</taxon>
        <taxon>Pseudomonadati</taxon>
        <taxon>Pseudomonadota</taxon>
        <taxon>Gammaproteobacteria</taxon>
        <taxon>Pseudomonadales</taxon>
        <taxon>Pseudomonadaceae</taxon>
        <taxon>Pseudomonas</taxon>
    </lineage>
</organism>
<protein>
    <recommendedName>
        <fullName evidence="1">Putative DnaT-like domain-containing protein</fullName>
    </recommendedName>
</protein>
<proteinExistence type="predicted"/>
<feature type="domain" description="Putative DnaT-like" evidence="1">
    <location>
        <begin position="6"/>
        <end position="161"/>
    </location>
</feature>
<comment type="caution">
    <text evidence="2">The sequence shown here is derived from an EMBL/GenBank/DDBJ whole genome shotgun (WGS) entry which is preliminary data.</text>
</comment>
<gene>
    <name evidence="2" type="ORF">DT376_25455</name>
</gene>
<dbReference type="AlphaFoldDB" id="A0A367M406"/>
<dbReference type="Proteomes" id="UP000253594">
    <property type="component" value="Unassembled WGS sequence"/>
</dbReference>
<dbReference type="Pfam" id="PF20557">
    <property type="entry name" value="DnaT_2"/>
    <property type="match status" value="1"/>
</dbReference>